<evidence type="ECO:0000259" key="2">
    <source>
        <dbReference type="Pfam" id="PF16548"/>
    </source>
</evidence>
<dbReference type="AlphaFoldDB" id="A0A2V2LFB3"/>
<feature type="signal peptide" evidence="1">
    <location>
        <begin position="1"/>
        <end position="22"/>
    </location>
</feature>
<proteinExistence type="predicted"/>
<evidence type="ECO:0000256" key="1">
    <source>
        <dbReference type="SAM" id="SignalP"/>
    </source>
</evidence>
<dbReference type="InterPro" id="IPR038180">
    <property type="entry name" value="FlgT_N_sf"/>
</dbReference>
<protein>
    <recommendedName>
        <fullName evidence="2">Flagellar assembly protein T N-terminal domain-containing protein</fullName>
    </recommendedName>
</protein>
<dbReference type="InterPro" id="IPR032370">
    <property type="entry name" value="FlgT_N"/>
</dbReference>
<dbReference type="RefSeq" id="WP_109811630.1">
    <property type="nucleotide sequence ID" value="NZ_QGKU01000033.1"/>
</dbReference>
<gene>
    <name evidence="3" type="ORF">DKT77_10330</name>
</gene>
<sequence>MIRLILLILAVAAGLAVQTARAGNDRTLWVEATGIAAIRSTADSDSARRRALADALLTAALAGGAELKGYTAMDRGVITADLSILRPRGRILRHQLLDAHREGAYWKVRVRAQVGEATPLNCGGNRQLVVTAYAPAIQVSPAAPAWSAAFASTLAVRLVDLLDRHPATHLDRVTDRSRPTEEMPVNAAFDYTSLTRGPIVQRGGDTAFETVIEIRASGQTVTMHTELRFTEGTGRVVRREIGTETVVPQLHSLSQLNGRPRARAEADLAGTIEKTFTGMLDALACQPPEARLSVAGDLVTAPIGSRHGLRRGALAVIVDPSQNFGFLEVLAIDRESVALEPLDPTRRPSQLNGLRVEFLEAGL</sequence>
<name>A0A2V2LFB3_9RHOB</name>
<feature type="chain" id="PRO_5016021583" description="Flagellar assembly protein T N-terminal domain-containing protein" evidence="1">
    <location>
        <begin position="23"/>
        <end position="363"/>
    </location>
</feature>
<dbReference type="Gene3D" id="3.30.1660.40">
    <property type="entry name" value="FlgT, N-terminal domain"/>
    <property type="match status" value="1"/>
</dbReference>
<evidence type="ECO:0000313" key="3">
    <source>
        <dbReference type="EMBL" id="PWR02581.1"/>
    </source>
</evidence>
<dbReference type="Pfam" id="PF16548">
    <property type="entry name" value="FlgT_N"/>
    <property type="match status" value="1"/>
</dbReference>
<reference evidence="3 4" key="1">
    <citation type="submission" date="2018-05" db="EMBL/GenBank/DDBJ databases">
        <title>Rhodobacteraceae gen. nov., sp. nov. isolated from sea water.</title>
        <authorList>
            <person name="Ren Y."/>
        </authorList>
    </citation>
    <scope>NUCLEOTIDE SEQUENCE [LARGE SCALE GENOMIC DNA]</scope>
    <source>
        <strain evidence="3 4">TG-679</strain>
    </source>
</reference>
<dbReference type="OrthoDB" id="7738399at2"/>
<dbReference type="Proteomes" id="UP000245680">
    <property type="component" value="Unassembled WGS sequence"/>
</dbReference>
<comment type="caution">
    <text evidence="3">The sequence shown here is derived from an EMBL/GenBank/DDBJ whole genome shotgun (WGS) entry which is preliminary data.</text>
</comment>
<feature type="domain" description="Flagellar assembly protein T N-terminal" evidence="2">
    <location>
        <begin position="29"/>
        <end position="114"/>
    </location>
</feature>
<dbReference type="EMBL" id="QGKU01000033">
    <property type="protein sequence ID" value="PWR02581.1"/>
    <property type="molecule type" value="Genomic_DNA"/>
</dbReference>
<keyword evidence="1" id="KW-0732">Signal</keyword>
<keyword evidence="4" id="KW-1185">Reference proteome</keyword>
<organism evidence="3 4">
    <name type="scientific">Meridianimarinicoccus roseus</name>
    <dbReference type="NCBI Taxonomy" id="2072018"/>
    <lineage>
        <taxon>Bacteria</taxon>
        <taxon>Pseudomonadati</taxon>
        <taxon>Pseudomonadota</taxon>
        <taxon>Alphaproteobacteria</taxon>
        <taxon>Rhodobacterales</taxon>
        <taxon>Paracoccaceae</taxon>
        <taxon>Meridianimarinicoccus</taxon>
    </lineage>
</organism>
<evidence type="ECO:0000313" key="4">
    <source>
        <dbReference type="Proteomes" id="UP000245680"/>
    </source>
</evidence>
<accession>A0A2V2LFB3</accession>